<dbReference type="Gene3D" id="3.40.50.10610">
    <property type="entry name" value="ABC-type transport auxiliary lipoprotein component"/>
    <property type="match status" value="1"/>
</dbReference>
<keyword evidence="3" id="KW-0472">Membrane</keyword>
<evidence type="ECO:0000313" key="7">
    <source>
        <dbReference type="EMBL" id="MBA2133865.1"/>
    </source>
</evidence>
<evidence type="ECO:0000256" key="6">
    <source>
        <dbReference type="SAM" id="SignalP"/>
    </source>
</evidence>
<protein>
    <recommendedName>
        <fullName evidence="9">Curli biogenesis system outer membrane secretion channel CsgG</fullName>
    </recommendedName>
</protein>
<evidence type="ECO:0000313" key="8">
    <source>
        <dbReference type="Proteomes" id="UP000657177"/>
    </source>
</evidence>
<sequence>MKRILLFCFLLLTFIVVPVQAADSEVLYKIAVLPFDDGSIQNRWWNEGHWDVGKGIADEFVTEILKTKRFRLIEREQIDKVIEEQNFGQSGRVDPKTAASIGKILGVDFLVMGRVTEFSFKSTGVSGLSLKEGIGLGVKSTNAIVAIDARLVDASTAEIIASVTGRGEKRSTNLSVEVEWNAIAFGSDEFRATNLGIATREAVASAAQQLADQAYSSGRRPSQALRLKGVVAYASGDRVIINIGSTAGVKQDMVFVVKRVLEVVKDPISGEVIDEVTEVLAEIKVIEVKDKSATCTVLQTLNRSLTTAVGDIVEQK</sequence>
<dbReference type="InterPro" id="IPR038165">
    <property type="entry name" value="FlgT_C_sf"/>
</dbReference>
<reference evidence="7" key="1">
    <citation type="submission" date="2020-06" db="EMBL/GenBank/DDBJ databases">
        <title>Novel chitinolytic bacterium.</title>
        <authorList>
            <person name="Ungkulpasvich U."/>
            <person name="Kosugi A."/>
            <person name="Uke A."/>
        </authorList>
    </citation>
    <scope>NUCLEOTIDE SEQUENCE</scope>
    <source>
        <strain evidence="7">UUS1-1</strain>
    </source>
</reference>
<dbReference type="Pfam" id="PF03783">
    <property type="entry name" value="CsgG"/>
    <property type="match status" value="1"/>
</dbReference>
<evidence type="ECO:0000256" key="3">
    <source>
        <dbReference type="ARBA" id="ARBA00023136"/>
    </source>
</evidence>
<dbReference type="Proteomes" id="UP000657177">
    <property type="component" value="Unassembled WGS sequence"/>
</dbReference>
<keyword evidence="4" id="KW-0564">Palmitate</keyword>
<proteinExistence type="predicted"/>
<dbReference type="Gene3D" id="2.40.10.410">
    <property type="entry name" value="FlgT, C-terminal domain"/>
    <property type="match status" value="1"/>
</dbReference>
<dbReference type="PANTHER" id="PTHR41164:SF1">
    <property type="entry name" value="CURLI PRODUCTION ASSEMBLY_TRANSPORT COMPONENT CSGG"/>
    <property type="match status" value="1"/>
</dbReference>
<keyword evidence="1" id="KW-1003">Cell membrane</keyword>
<feature type="signal peptide" evidence="6">
    <location>
        <begin position="1"/>
        <end position="21"/>
    </location>
</feature>
<evidence type="ECO:0000256" key="2">
    <source>
        <dbReference type="ARBA" id="ARBA00022729"/>
    </source>
</evidence>
<dbReference type="EMBL" id="JAAKDE010000024">
    <property type="protein sequence ID" value="MBA2133865.1"/>
    <property type="molecule type" value="Genomic_DNA"/>
</dbReference>
<keyword evidence="8" id="KW-1185">Reference proteome</keyword>
<gene>
    <name evidence="7" type="ORF">G5B42_10010</name>
</gene>
<accession>A0A8J6LJL8</accession>
<keyword evidence="5" id="KW-0449">Lipoprotein</keyword>
<evidence type="ECO:0000256" key="5">
    <source>
        <dbReference type="ARBA" id="ARBA00023288"/>
    </source>
</evidence>
<feature type="chain" id="PRO_5035325392" description="Curli biogenesis system outer membrane secretion channel CsgG" evidence="6">
    <location>
        <begin position="22"/>
        <end position="316"/>
    </location>
</feature>
<organism evidence="7 8">
    <name type="scientific">Capillibacterium thermochitinicola</name>
    <dbReference type="NCBI Taxonomy" id="2699427"/>
    <lineage>
        <taxon>Bacteria</taxon>
        <taxon>Bacillati</taxon>
        <taxon>Bacillota</taxon>
        <taxon>Capillibacterium</taxon>
    </lineage>
</organism>
<evidence type="ECO:0000256" key="1">
    <source>
        <dbReference type="ARBA" id="ARBA00022475"/>
    </source>
</evidence>
<dbReference type="AlphaFoldDB" id="A0A8J6LJL8"/>
<comment type="caution">
    <text evidence="7">The sequence shown here is derived from an EMBL/GenBank/DDBJ whole genome shotgun (WGS) entry which is preliminary data.</text>
</comment>
<keyword evidence="2 6" id="KW-0732">Signal</keyword>
<dbReference type="GO" id="GO:0030288">
    <property type="term" value="C:outer membrane-bounded periplasmic space"/>
    <property type="evidence" value="ECO:0007669"/>
    <property type="project" value="InterPro"/>
</dbReference>
<dbReference type="RefSeq" id="WP_181340334.1">
    <property type="nucleotide sequence ID" value="NZ_JAAKDE010000024.1"/>
</dbReference>
<evidence type="ECO:0000256" key="4">
    <source>
        <dbReference type="ARBA" id="ARBA00023139"/>
    </source>
</evidence>
<dbReference type="InterPro" id="IPR005534">
    <property type="entry name" value="Curli_assmbl/transp-comp_CsgG"/>
</dbReference>
<evidence type="ECO:0008006" key="9">
    <source>
        <dbReference type="Google" id="ProtNLM"/>
    </source>
</evidence>
<name>A0A8J6LJL8_9FIRM</name>
<dbReference type="PANTHER" id="PTHR41164">
    <property type="entry name" value="CURLI PRODUCTION ASSEMBLY/TRANSPORT COMPONENT CSGG"/>
    <property type="match status" value="1"/>
</dbReference>